<organism evidence="1 2">
    <name type="scientific">Larimichthys crocea</name>
    <name type="common">Large yellow croaker</name>
    <name type="synonym">Pseudosciaena crocea</name>
    <dbReference type="NCBI Taxonomy" id="215358"/>
    <lineage>
        <taxon>Eukaryota</taxon>
        <taxon>Metazoa</taxon>
        <taxon>Chordata</taxon>
        <taxon>Craniata</taxon>
        <taxon>Vertebrata</taxon>
        <taxon>Euteleostomi</taxon>
        <taxon>Actinopterygii</taxon>
        <taxon>Neopterygii</taxon>
        <taxon>Teleostei</taxon>
        <taxon>Neoteleostei</taxon>
        <taxon>Acanthomorphata</taxon>
        <taxon>Eupercaria</taxon>
        <taxon>Sciaenidae</taxon>
        <taxon>Larimichthys</taxon>
    </lineage>
</organism>
<protein>
    <submittedName>
        <fullName evidence="1">Uncharacterized protein</fullName>
    </submittedName>
</protein>
<accession>A0ACD3RDZ0</accession>
<reference evidence="1" key="1">
    <citation type="submission" date="2018-11" db="EMBL/GenBank/DDBJ databases">
        <title>The sequence and de novo assembly of Larimichthys crocea genome using PacBio and Hi-C technologies.</title>
        <authorList>
            <person name="Xu P."/>
            <person name="Chen B."/>
            <person name="Zhou Z."/>
            <person name="Ke Q."/>
            <person name="Wu Y."/>
            <person name="Bai H."/>
            <person name="Pu F."/>
        </authorList>
    </citation>
    <scope>NUCLEOTIDE SEQUENCE</scope>
    <source>
        <tissue evidence="1">Muscle</tissue>
    </source>
</reference>
<evidence type="ECO:0000313" key="2">
    <source>
        <dbReference type="Proteomes" id="UP000793456"/>
    </source>
</evidence>
<gene>
    <name evidence="1" type="ORF">E3U43_001850</name>
</gene>
<comment type="caution">
    <text evidence="1">The sequence shown here is derived from an EMBL/GenBank/DDBJ whole genome shotgun (WGS) entry which is preliminary data.</text>
</comment>
<sequence length="58" mass="6456">MFRPPPAAAAAEWNYARRRNPTHMAASLQQISASLGTEHNKERRDRGSPGAESETLHK</sequence>
<name>A0ACD3RDZ0_LARCR</name>
<keyword evidence="2" id="KW-1185">Reference proteome</keyword>
<dbReference type="Proteomes" id="UP000793456">
    <property type="component" value="Chromosome VII"/>
</dbReference>
<dbReference type="EMBL" id="CM011680">
    <property type="protein sequence ID" value="TMS17781.1"/>
    <property type="molecule type" value="Genomic_DNA"/>
</dbReference>
<evidence type="ECO:0000313" key="1">
    <source>
        <dbReference type="EMBL" id="TMS17781.1"/>
    </source>
</evidence>
<proteinExistence type="predicted"/>